<organism evidence="11 12">
    <name type="scientific">Pelotomaculum schinkii</name>
    <dbReference type="NCBI Taxonomy" id="78350"/>
    <lineage>
        <taxon>Bacteria</taxon>
        <taxon>Bacillati</taxon>
        <taxon>Bacillota</taxon>
        <taxon>Clostridia</taxon>
        <taxon>Eubacteriales</taxon>
        <taxon>Desulfotomaculaceae</taxon>
        <taxon>Pelotomaculum</taxon>
    </lineage>
</organism>
<feature type="domain" description="Arginine repressor C-terminal" evidence="10">
    <location>
        <begin position="80"/>
        <end position="146"/>
    </location>
</feature>
<keyword evidence="5 7" id="KW-0238">DNA-binding</keyword>
<gene>
    <name evidence="7 11" type="primary">argR</name>
    <name evidence="11" type="ORF">Psch_00204</name>
</gene>
<evidence type="ECO:0000256" key="7">
    <source>
        <dbReference type="HAMAP-Rule" id="MF_00173"/>
    </source>
</evidence>
<dbReference type="Pfam" id="PF02863">
    <property type="entry name" value="Arg_repressor_C"/>
    <property type="match status" value="1"/>
</dbReference>
<dbReference type="GO" id="GO:1900079">
    <property type="term" value="P:regulation of arginine biosynthetic process"/>
    <property type="evidence" value="ECO:0007669"/>
    <property type="project" value="UniProtKB-UniRule"/>
</dbReference>
<keyword evidence="6 7" id="KW-0804">Transcription</keyword>
<dbReference type="GO" id="GO:0051259">
    <property type="term" value="P:protein complex oligomerization"/>
    <property type="evidence" value="ECO:0007669"/>
    <property type="project" value="InterPro"/>
</dbReference>
<evidence type="ECO:0000313" key="12">
    <source>
        <dbReference type="Proteomes" id="UP000298324"/>
    </source>
</evidence>
<dbReference type="GO" id="GO:0034618">
    <property type="term" value="F:arginine binding"/>
    <property type="evidence" value="ECO:0007669"/>
    <property type="project" value="InterPro"/>
</dbReference>
<dbReference type="SUPFAM" id="SSF55252">
    <property type="entry name" value="C-terminal domain of arginine repressor"/>
    <property type="match status" value="1"/>
</dbReference>
<dbReference type="GO" id="GO:0005737">
    <property type="term" value="C:cytoplasm"/>
    <property type="evidence" value="ECO:0007669"/>
    <property type="project" value="UniProtKB-SubCell"/>
</dbReference>
<dbReference type="Gene3D" id="3.30.1360.40">
    <property type="match status" value="1"/>
</dbReference>
<name>A0A4Y7RCW8_9FIRM</name>
<keyword evidence="7" id="KW-0055">Arginine biosynthesis</keyword>
<reference evidence="11 12" key="1">
    <citation type="journal article" date="2018" name="Environ. Microbiol.">
        <title>Novel energy conservation strategies and behaviour of Pelotomaculum schinkii driving syntrophic propionate catabolism.</title>
        <authorList>
            <person name="Hidalgo-Ahumada C.A.P."/>
            <person name="Nobu M.K."/>
            <person name="Narihiro T."/>
            <person name="Tamaki H."/>
            <person name="Liu W.T."/>
            <person name="Kamagata Y."/>
            <person name="Stams A.J.M."/>
            <person name="Imachi H."/>
            <person name="Sousa D.Z."/>
        </authorList>
    </citation>
    <scope>NUCLEOTIDE SEQUENCE [LARGE SCALE GENOMIC DNA]</scope>
    <source>
        <strain evidence="11 12">HH</strain>
    </source>
</reference>
<dbReference type="InterPro" id="IPR036388">
    <property type="entry name" value="WH-like_DNA-bd_sf"/>
</dbReference>
<evidence type="ECO:0000259" key="9">
    <source>
        <dbReference type="Pfam" id="PF01316"/>
    </source>
</evidence>
<dbReference type="HAMAP" id="MF_00173">
    <property type="entry name" value="Arg_repressor"/>
    <property type="match status" value="1"/>
</dbReference>
<dbReference type="UniPathway" id="UPA00068"/>
<dbReference type="Proteomes" id="UP000298324">
    <property type="component" value="Unassembled WGS sequence"/>
</dbReference>
<dbReference type="InterPro" id="IPR020900">
    <property type="entry name" value="Arg_repress_DNA-bd"/>
</dbReference>
<dbReference type="InterPro" id="IPR036390">
    <property type="entry name" value="WH_DNA-bd_sf"/>
</dbReference>
<dbReference type="InterPro" id="IPR036251">
    <property type="entry name" value="Arg_repress_C_sf"/>
</dbReference>
<dbReference type="GO" id="GO:0003677">
    <property type="term" value="F:DNA binding"/>
    <property type="evidence" value="ECO:0007669"/>
    <property type="project" value="UniProtKB-KW"/>
</dbReference>
<dbReference type="Pfam" id="PF01316">
    <property type="entry name" value="Arg_repressor"/>
    <property type="match status" value="1"/>
</dbReference>
<keyword evidence="4 7" id="KW-0805">Transcription regulation</keyword>
<dbReference type="PANTHER" id="PTHR34471">
    <property type="entry name" value="ARGININE REPRESSOR"/>
    <property type="match status" value="1"/>
</dbReference>
<dbReference type="NCBIfam" id="TIGR01529">
    <property type="entry name" value="argR_whole"/>
    <property type="match status" value="1"/>
</dbReference>
<keyword evidence="12" id="KW-1185">Reference proteome</keyword>
<dbReference type="InterPro" id="IPR020899">
    <property type="entry name" value="Arg_repress_C"/>
</dbReference>
<evidence type="ECO:0000256" key="8">
    <source>
        <dbReference type="NCBIfam" id="TIGR01529"/>
    </source>
</evidence>
<comment type="function">
    <text evidence="7">Regulates arginine biosynthesis genes.</text>
</comment>
<dbReference type="PRINTS" id="PR01467">
    <property type="entry name" value="ARGREPRESSOR"/>
</dbReference>
<dbReference type="GO" id="GO:0003700">
    <property type="term" value="F:DNA-binding transcription factor activity"/>
    <property type="evidence" value="ECO:0007669"/>
    <property type="project" value="UniProtKB-UniRule"/>
</dbReference>
<comment type="caution">
    <text evidence="11">The sequence shown here is derived from an EMBL/GenBank/DDBJ whole genome shotgun (WGS) entry which is preliminary data.</text>
</comment>
<dbReference type="InterPro" id="IPR001669">
    <property type="entry name" value="Arg_repress"/>
</dbReference>
<protein>
    <recommendedName>
        <fullName evidence="7 8">Arginine repressor</fullName>
    </recommendedName>
</protein>
<evidence type="ECO:0000256" key="3">
    <source>
        <dbReference type="ARBA" id="ARBA00022490"/>
    </source>
</evidence>
<sequence length="153" mass="16784">MKTSRQRKILEIISKQAVETQEDLASALKKSGFKVTQATISRDIKELGLIKIPAENNASYYSLGIERPVSRIEGHLKRLFRDSVVSMDSSENLIIIKTHPGGAQAVASAIDQAGWQEIIGTVGGDDTILVIVKPKRATADVLNRFEELNLKKG</sequence>
<dbReference type="AlphaFoldDB" id="A0A4Y7RCW8"/>
<comment type="similarity">
    <text evidence="2 7">Belongs to the ArgR family.</text>
</comment>
<evidence type="ECO:0000313" key="11">
    <source>
        <dbReference type="EMBL" id="TEB06672.1"/>
    </source>
</evidence>
<dbReference type="SUPFAM" id="SSF46785">
    <property type="entry name" value="Winged helix' DNA-binding domain"/>
    <property type="match status" value="1"/>
</dbReference>
<evidence type="ECO:0000256" key="1">
    <source>
        <dbReference type="ARBA" id="ARBA00004496"/>
    </source>
</evidence>
<dbReference type="PANTHER" id="PTHR34471:SF1">
    <property type="entry name" value="ARGININE REPRESSOR"/>
    <property type="match status" value="1"/>
</dbReference>
<keyword evidence="7" id="KW-0678">Repressor</keyword>
<keyword evidence="7" id="KW-0028">Amino-acid biosynthesis</keyword>
<comment type="pathway">
    <text evidence="7">Amino-acid biosynthesis; L-arginine biosynthesis [regulation].</text>
</comment>
<dbReference type="GO" id="GO:0006526">
    <property type="term" value="P:L-arginine biosynthetic process"/>
    <property type="evidence" value="ECO:0007669"/>
    <property type="project" value="UniProtKB-UniPathway"/>
</dbReference>
<evidence type="ECO:0000256" key="6">
    <source>
        <dbReference type="ARBA" id="ARBA00023163"/>
    </source>
</evidence>
<accession>A0A4Y7RCW8</accession>
<feature type="domain" description="Arginine repressor DNA-binding" evidence="9">
    <location>
        <begin position="2"/>
        <end position="66"/>
    </location>
</feature>
<evidence type="ECO:0000259" key="10">
    <source>
        <dbReference type="Pfam" id="PF02863"/>
    </source>
</evidence>
<proteinExistence type="inferred from homology"/>
<evidence type="ECO:0000256" key="5">
    <source>
        <dbReference type="ARBA" id="ARBA00023125"/>
    </source>
</evidence>
<comment type="subcellular location">
    <subcellularLocation>
        <location evidence="1 7">Cytoplasm</location>
    </subcellularLocation>
</comment>
<dbReference type="EMBL" id="QFGA01000001">
    <property type="protein sequence ID" value="TEB06672.1"/>
    <property type="molecule type" value="Genomic_DNA"/>
</dbReference>
<evidence type="ECO:0000256" key="4">
    <source>
        <dbReference type="ARBA" id="ARBA00023015"/>
    </source>
</evidence>
<dbReference type="RefSeq" id="WP_190238848.1">
    <property type="nucleotide sequence ID" value="NZ_QFGA01000001.1"/>
</dbReference>
<dbReference type="Gene3D" id="1.10.10.10">
    <property type="entry name" value="Winged helix-like DNA-binding domain superfamily/Winged helix DNA-binding domain"/>
    <property type="match status" value="1"/>
</dbReference>
<evidence type="ECO:0000256" key="2">
    <source>
        <dbReference type="ARBA" id="ARBA00008316"/>
    </source>
</evidence>
<keyword evidence="3 7" id="KW-0963">Cytoplasm</keyword>